<dbReference type="PATRIC" id="fig|1193502.14.peg.1882"/>
<dbReference type="Proteomes" id="UP000094609">
    <property type="component" value="Chromosome"/>
</dbReference>
<dbReference type="STRING" id="1193502.SHALO_1853"/>
<dbReference type="EMBL" id="CP017111">
    <property type="protein sequence ID" value="AOO65624.1"/>
    <property type="molecule type" value="Genomic_DNA"/>
</dbReference>
<feature type="domain" description="DUF7479" evidence="1">
    <location>
        <begin position="10"/>
        <end position="68"/>
    </location>
</feature>
<sequence length="68" mass="7816">METKIDTTTTWMCDKCQKALVSQKVKVRYLEGNFEVELLKCPTCNMVFISEDLALGKILEVEKSLEDK</sequence>
<gene>
    <name evidence="2" type="ORF">SHALO_1853</name>
</gene>
<dbReference type="Pfam" id="PF24292">
    <property type="entry name" value="DUF7479"/>
    <property type="match status" value="1"/>
</dbReference>
<dbReference type="RefSeq" id="WP_069478282.1">
    <property type="nucleotide sequence ID" value="NZ_CP017111.1"/>
</dbReference>
<evidence type="ECO:0000313" key="3">
    <source>
        <dbReference type="Proteomes" id="UP000094609"/>
    </source>
</evidence>
<evidence type="ECO:0000259" key="1">
    <source>
        <dbReference type="Pfam" id="PF24292"/>
    </source>
</evidence>
<proteinExistence type="predicted"/>
<dbReference type="NCBIfam" id="NF045645">
    <property type="entry name" value="DVU_1557_fam"/>
    <property type="match status" value="1"/>
</dbReference>
<protein>
    <recommendedName>
        <fullName evidence="1">DUF7479 domain-containing protein</fullName>
    </recommendedName>
</protein>
<accession>A0A1D7TL26</accession>
<reference evidence="3" key="1">
    <citation type="submission" date="2016-08" db="EMBL/GenBank/DDBJ databases">
        <title>Complete genome sequence of the organohalide-respiring Epsilonproteobacterium Sulfurospirillum halorespirans.</title>
        <authorList>
            <person name="Goris T."/>
            <person name="Zimmermann J."/>
            <person name="Schenz B."/>
            <person name="Lemos M."/>
            <person name="Hackermueller J."/>
            <person name="Diekert G."/>
        </authorList>
    </citation>
    <scope>NUCLEOTIDE SEQUENCE [LARGE SCALE GENOMIC DNA]</scope>
    <source>
        <strain>DSM 13726</strain>
        <strain evidence="3">PCE-M2</strain>
    </source>
</reference>
<name>A0A1D7TL26_9BACT</name>
<dbReference type="AlphaFoldDB" id="A0A1D7TL26"/>
<keyword evidence="3" id="KW-1185">Reference proteome</keyword>
<evidence type="ECO:0000313" key="2">
    <source>
        <dbReference type="EMBL" id="AOO65624.1"/>
    </source>
</evidence>
<dbReference type="InterPro" id="IPR055902">
    <property type="entry name" value="DUF7479"/>
</dbReference>
<organism evidence="2 3">
    <name type="scientific">Sulfurospirillum halorespirans DSM 13726</name>
    <dbReference type="NCBI Taxonomy" id="1193502"/>
    <lineage>
        <taxon>Bacteria</taxon>
        <taxon>Pseudomonadati</taxon>
        <taxon>Campylobacterota</taxon>
        <taxon>Epsilonproteobacteria</taxon>
        <taxon>Campylobacterales</taxon>
        <taxon>Sulfurospirillaceae</taxon>
        <taxon>Sulfurospirillum</taxon>
    </lineage>
</organism>
<dbReference type="KEGG" id="shal:SHALO_1853"/>
<dbReference type="InterPro" id="IPR054656">
    <property type="entry name" value="DVU_1557-like"/>
</dbReference>